<dbReference type="EMBL" id="JTDF01001808">
    <property type="protein sequence ID" value="KAF8569530.1"/>
    <property type="molecule type" value="Genomic_DNA"/>
</dbReference>
<sequence>MSTMTRLLYDELGGNCCTRVFLNLPEVPNPAVHSVLLHLASQLSRIRNAPILNDEAAVLLASRSREQIHHAEQLVHRRRMQFNDGGADNNCQDDLDETFIFGGSHSLRNHVKELNDRLLRLNEECAHATEERIKFSKLWLTSEEEKSTIAEKLATCEVERQELMLKNQELQTITEKSLETSKRAIELKRANDMLNKYCSDLHNQLDKLQNDLEFSVSCLLFAQIVLVWLLVPPRCYILIKRYTTST</sequence>
<dbReference type="OrthoDB" id="2113965at2759"/>
<dbReference type="AlphaFoldDB" id="A0A8T0DPI3"/>
<name>A0A8T0DPI3_9TREM</name>
<gene>
    <name evidence="2" type="ORF">P879_04274</name>
</gene>
<protein>
    <submittedName>
        <fullName evidence="2">Uncharacterized protein</fullName>
    </submittedName>
</protein>
<reference evidence="2 3" key="1">
    <citation type="submission" date="2019-07" db="EMBL/GenBank/DDBJ databases">
        <title>Annotation for the trematode Paragonimus westermani.</title>
        <authorList>
            <person name="Choi Y.-J."/>
        </authorList>
    </citation>
    <scope>NUCLEOTIDE SEQUENCE [LARGE SCALE GENOMIC DNA]</scope>
    <source>
        <strain evidence="2">180907_Pwestermani</strain>
    </source>
</reference>
<comment type="caution">
    <text evidence="2">The sequence shown here is derived from an EMBL/GenBank/DDBJ whole genome shotgun (WGS) entry which is preliminary data.</text>
</comment>
<accession>A0A8T0DPI3</accession>
<evidence type="ECO:0000256" key="1">
    <source>
        <dbReference type="SAM" id="Coils"/>
    </source>
</evidence>
<keyword evidence="3" id="KW-1185">Reference proteome</keyword>
<evidence type="ECO:0000313" key="3">
    <source>
        <dbReference type="Proteomes" id="UP000699462"/>
    </source>
</evidence>
<proteinExistence type="predicted"/>
<keyword evidence="1" id="KW-0175">Coiled coil</keyword>
<organism evidence="2 3">
    <name type="scientific">Paragonimus westermani</name>
    <dbReference type="NCBI Taxonomy" id="34504"/>
    <lineage>
        <taxon>Eukaryota</taxon>
        <taxon>Metazoa</taxon>
        <taxon>Spiralia</taxon>
        <taxon>Lophotrochozoa</taxon>
        <taxon>Platyhelminthes</taxon>
        <taxon>Trematoda</taxon>
        <taxon>Digenea</taxon>
        <taxon>Plagiorchiida</taxon>
        <taxon>Troglotremata</taxon>
        <taxon>Troglotrematidae</taxon>
        <taxon>Paragonimus</taxon>
    </lineage>
</organism>
<dbReference type="Proteomes" id="UP000699462">
    <property type="component" value="Unassembled WGS sequence"/>
</dbReference>
<evidence type="ECO:0000313" key="2">
    <source>
        <dbReference type="EMBL" id="KAF8569530.1"/>
    </source>
</evidence>
<feature type="coiled-coil region" evidence="1">
    <location>
        <begin position="104"/>
        <end position="131"/>
    </location>
</feature>